<reference evidence="1 2" key="1">
    <citation type="journal article" date="2022" name="Plant J.">
        <title>Chromosome-level genome of Camellia lanceoleosa provides a valuable resource for understanding genome evolution and self-incompatibility.</title>
        <authorList>
            <person name="Gong W."/>
            <person name="Xiao S."/>
            <person name="Wang L."/>
            <person name="Liao Z."/>
            <person name="Chang Y."/>
            <person name="Mo W."/>
            <person name="Hu G."/>
            <person name="Li W."/>
            <person name="Zhao G."/>
            <person name="Zhu H."/>
            <person name="Hu X."/>
            <person name="Ji K."/>
            <person name="Xiang X."/>
            <person name="Song Q."/>
            <person name="Yuan D."/>
            <person name="Jin S."/>
            <person name="Zhang L."/>
        </authorList>
    </citation>
    <scope>NUCLEOTIDE SEQUENCE [LARGE SCALE GENOMIC DNA]</scope>
    <source>
        <strain evidence="1">SQ_2022a</strain>
    </source>
</reference>
<proteinExistence type="predicted"/>
<evidence type="ECO:0000313" key="1">
    <source>
        <dbReference type="EMBL" id="KAI8025452.1"/>
    </source>
</evidence>
<gene>
    <name evidence="1" type="ORF">LOK49_LG02G00041</name>
</gene>
<keyword evidence="2" id="KW-1185">Reference proteome</keyword>
<organism evidence="1 2">
    <name type="scientific">Camellia lanceoleosa</name>
    <dbReference type="NCBI Taxonomy" id="1840588"/>
    <lineage>
        <taxon>Eukaryota</taxon>
        <taxon>Viridiplantae</taxon>
        <taxon>Streptophyta</taxon>
        <taxon>Embryophyta</taxon>
        <taxon>Tracheophyta</taxon>
        <taxon>Spermatophyta</taxon>
        <taxon>Magnoliopsida</taxon>
        <taxon>eudicotyledons</taxon>
        <taxon>Gunneridae</taxon>
        <taxon>Pentapetalae</taxon>
        <taxon>asterids</taxon>
        <taxon>Ericales</taxon>
        <taxon>Theaceae</taxon>
        <taxon>Camellia</taxon>
    </lineage>
</organism>
<evidence type="ECO:0000313" key="2">
    <source>
        <dbReference type="Proteomes" id="UP001060215"/>
    </source>
</evidence>
<dbReference type="Proteomes" id="UP001060215">
    <property type="component" value="Chromosome 3"/>
</dbReference>
<comment type="caution">
    <text evidence="1">The sequence shown here is derived from an EMBL/GenBank/DDBJ whole genome shotgun (WGS) entry which is preliminary data.</text>
</comment>
<name>A0ACC0IKP3_9ERIC</name>
<accession>A0ACC0IKP3</accession>
<protein>
    <submittedName>
        <fullName evidence="1">3-ketoacyl-CoA synthase 1</fullName>
    </submittedName>
</protein>
<sequence length="353" mass="39666">MDKERLTAEMAFKDSSSVVIKIHQRLPDFLQSVKLKYVKLGYGYSCNFATVVMFVVVLPLFIATLVQLCGLRLDRISELWTSQTALLDTVTALIGSIVLLFLFALYWATRPRPVYLVDFACYKPEDQRKMSVESFLSMTEESGSFEEEMVQFQRRISTRSGLGDETYLPRGITSRPPNLCMKEARAEAEAVMFGALDSLFSKTGVKPEDIGILIVNCSLFCPTPSLSTMIVNHYKLRADINSFNLGGMGCSAGLISIDLAKQLLKANPNTYAVVVSTENITLNWYFGNDRSMLLCNCIFRMGGAAMLLSNKAKDRVRSKYELVHTVRTHKGADDNSYNCVYQREDDKGTVEFR</sequence>
<dbReference type="EMBL" id="CM045760">
    <property type="protein sequence ID" value="KAI8025452.1"/>
    <property type="molecule type" value="Genomic_DNA"/>
</dbReference>